<dbReference type="GO" id="GO:0005198">
    <property type="term" value="F:structural molecule activity"/>
    <property type="evidence" value="ECO:0007669"/>
    <property type="project" value="UniProtKB-UniRule"/>
</dbReference>
<keyword evidence="3 4" id="KW-0975">Bacterial flagellum</keyword>
<keyword evidence="7" id="KW-0969">Cilium</keyword>
<feature type="domain" description="Flagellin N-terminal" evidence="5">
    <location>
        <begin position="5"/>
        <end position="142"/>
    </location>
</feature>
<keyword evidence="7" id="KW-0282">Flagellum</keyword>
<feature type="domain" description="Flagellin C-terminal" evidence="6">
    <location>
        <begin position="192"/>
        <end position="275"/>
    </location>
</feature>
<evidence type="ECO:0000256" key="2">
    <source>
        <dbReference type="ARBA" id="ARBA00022525"/>
    </source>
</evidence>
<accession>A0A368XVT1</accession>
<dbReference type="AlphaFoldDB" id="A0A368XVT1"/>
<name>A0A368XVT1_MARNT</name>
<proteinExistence type="inferred from homology"/>
<dbReference type="EMBL" id="QPJI01000004">
    <property type="protein sequence ID" value="RCW71168.1"/>
    <property type="molecule type" value="Genomic_DNA"/>
</dbReference>
<dbReference type="InterPro" id="IPR042187">
    <property type="entry name" value="Flagellin_C_sub2"/>
</dbReference>
<dbReference type="PANTHER" id="PTHR42792">
    <property type="entry name" value="FLAGELLIN"/>
    <property type="match status" value="1"/>
</dbReference>
<dbReference type="Pfam" id="PF00669">
    <property type="entry name" value="Flagellin_N"/>
    <property type="match status" value="1"/>
</dbReference>
<dbReference type="InterPro" id="IPR001029">
    <property type="entry name" value="Flagellin_N"/>
</dbReference>
<comment type="function">
    <text evidence="4">Flagellin is the subunit protein which polymerizes to form the filaments of bacterial flagella.</text>
</comment>
<evidence type="ECO:0000259" key="5">
    <source>
        <dbReference type="Pfam" id="PF00669"/>
    </source>
</evidence>
<gene>
    <name evidence="7" type="ORF">DET61_104326</name>
</gene>
<dbReference type="Gene3D" id="6.10.10.10">
    <property type="entry name" value="Flagellar export chaperone, C-terminal domain"/>
    <property type="match status" value="1"/>
</dbReference>
<dbReference type="PANTHER" id="PTHR42792:SF2">
    <property type="entry name" value="FLAGELLIN"/>
    <property type="match status" value="1"/>
</dbReference>
<dbReference type="InterPro" id="IPR001492">
    <property type="entry name" value="Flagellin"/>
</dbReference>
<comment type="caution">
    <text evidence="7">The sequence shown here is derived from an EMBL/GenBank/DDBJ whole genome shotgun (WGS) entry which is preliminary data.</text>
</comment>
<evidence type="ECO:0000256" key="3">
    <source>
        <dbReference type="ARBA" id="ARBA00023143"/>
    </source>
</evidence>
<evidence type="ECO:0000259" key="6">
    <source>
        <dbReference type="Pfam" id="PF00700"/>
    </source>
</evidence>
<comment type="subcellular location">
    <subcellularLocation>
        <location evidence="4">Secreted</location>
    </subcellularLocation>
    <subcellularLocation>
        <location evidence="4">Bacterial flagellum</location>
    </subcellularLocation>
</comment>
<dbReference type="RefSeq" id="WP_114434270.1">
    <property type="nucleotide sequence ID" value="NZ_QPJI01000004.1"/>
</dbReference>
<evidence type="ECO:0000313" key="8">
    <source>
        <dbReference type="Proteomes" id="UP000253647"/>
    </source>
</evidence>
<keyword evidence="7" id="KW-0966">Cell projection</keyword>
<dbReference type="Proteomes" id="UP000253647">
    <property type="component" value="Unassembled WGS sequence"/>
</dbReference>
<sequence>MALGINTNVASLNAQNQLSKSQNLSDQALQRLSSGLRINSAKDDAAGIAISTRFDAQIRGLTVAQRNANDGISMTQTAEGALDETVANLQRMRELAVQASNGSNSTTDRAALQAEFEARSDEISRVGTQTTFNGIKILDGSLTEDVGIQVGANEGERINIDFTAAMTAGSGGLDVTGVSIGTVGAASDAIVALDAALDAVNTARSDLGAVQNRFESTINSLGTSIENLSASNSRILDADFAAETAKLAKANVLQQAGISVLAQANARPNQVLSLLQ</sequence>
<comment type="similarity">
    <text evidence="1 4">Belongs to the bacterial flagellin family.</text>
</comment>
<dbReference type="GO" id="GO:0009288">
    <property type="term" value="C:bacterial-type flagellum"/>
    <property type="evidence" value="ECO:0007669"/>
    <property type="project" value="UniProtKB-SubCell"/>
</dbReference>
<reference evidence="7 8" key="1">
    <citation type="submission" date="2018-07" db="EMBL/GenBank/DDBJ databases">
        <title>Freshwater and sediment microbial communities from various areas in North America, analyzing microbe dynamics in response to fracking.</title>
        <authorList>
            <person name="Lamendella R."/>
        </authorList>
    </citation>
    <scope>NUCLEOTIDE SEQUENCE [LARGE SCALE GENOMIC DNA]</scope>
    <source>
        <strain evidence="7 8">105B</strain>
    </source>
</reference>
<dbReference type="Gene3D" id="1.20.1330.10">
    <property type="entry name" value="f41 fragment of flagellin, N-terminal domain"/>
    <property type="match status" value="1"/>
</dbReference>
<evidence type="ECO:0000256" key="4">
    <source>
        <dbReference type="RuleBase" id="RU362073"/>
    </source>
</evidence>
<protein>
    <recommendedName>
        <fullName evidence="4">Flagellin</fullName>
    </recommendedName>
</protein>
<dbReference type="GO" id="GO:0005576">
    <property type="term" value="C:extracellular region"/>
    <property type="evidence" value="ECO:0007669"/>
    <property type="project" value="UniProtKB-SubCell"/>
</dbReference>
<evidence type="ECO:0000256" key="1">
    <source>
        <dbReference type="ARBA" id="ARBA00005709"/>
    </source>
</evidence>
<organism evidence="7 8">
    <name type="scientific">Marinobacter nauticus</name>
    <name type="common">Marinobacter hydrocarbonoclasticus</name>
    <name type="synonym">Marinobacter aquaeolei</name>
    <dbReference type="NCBI Taxonomy" id="2743"/>
    <lineage>
        <taxon>Bacteria</taxon>
        <taxon>Pseudomonadati</taxon>
        <taxon>Pseudomonadota</taxon>
        <taxon>Gammaproteobacteria</taxon>
        <taxon>Pseudomonadales</taxon>
        <taxon>Marinobacteraceae</taxon>
        <taxon>Marinobacter</taxon>
    </lineage>
</organism>
<dbReference type="Pfam" id="PF00700">
    <property type="entry name" value="Flagellin_C"/>
    <property type="match status" value="1"/>
</dbReference>
<evidence type="ECO:0000313" key="7">
    <source>
        <dbReference type="EMBL" id="RCW71168.1"/>
    </source>
</evidence>
<dbReference type="NCBIfam" id="NF009444">
    <property type="entry name" value="PRK12802.1"/>
    <property type="match status" value="1"/>
</dbReference>
<dbReference type="InterPro" id="IPR046358">
    <property type="entry name" value="Flagellin_C"/>
</dbReference>
<dbReference type="SUPFAM" id="SSF64518">
    <property type="entry name" value="Phase 1 flagellin"/>
    <property type="match status" value="1"/>
</dbReference>
<keyword evidence="2 4" id="KW-0964">Secreted</keyword>
<dbReference type="PRINTS" id="PR00207">
    <property type="entry name" value="FLAGELLIN"/>
</dbReference>